<dbReference type="RefSeq" id="WP_344870446.1">
    <property type="nucleotide sequence ID" value="NZ_BAABAL010000003.1"/>
</dbReference>
<protein>
    <submittedName>
        <fullName evidence="2">Uncharacterized protein</fullName>
    </submittedName>
</protein>
<evidence type="ECO:0000313" key="2">
    <source>
        <dbReference type="EMBL" id="GAA3986856.1"/>
    </source>
</evidence>
<feature type="transmembrane region" description="Helical" evidence="1">
    <location>
        <begin position="106"/>
        <end position="129"/>
    </location>
</feature>
<dbReference type="EMBL" id="BAABAL010000003">
    <property type="protein sequence ID" value="GAA3986856.1"/>
    <property type="molecule type" value="Genomic_DNA"/>
</dbReference>
<evidence type="ECO:0000256" key="1">
    <source>
        <dbReference type="SAM" id="Phobius"/>
    </source>
</evidence>
<dbReference type="Proteomes" id="UP001501747">
    <property type="component" value="Unassembled WGS sequence"/>
</dbReference>
<keyword evidence="1" id="KW-0812">Transmembrane</keyword>
<reference evidence="3" key="1">
    <citation type="journal article" date="2019" name="Int. J. Syst. Evol. Microbiol.">
        <title>The Global Catalogue of Microorganisms (GCM) 10K type strain sequencing project: providing services to taxonomists for standard genome sequencing and annotation.</title>
        <authorList>
            <consortium name="The Broad Institute Genomics Platform"/>
            <consortium name="The Broad Institute Genome Sequencing Center for Infectious Disease"/>
            <person name="Wu L."/>
            <person name="Ma J."/>
        </authorList>
    </citation>
    <scope>NUCLEOTIDE SEQUENCE [LARGE SCALE GENOMIC DNA]</scope>
    <source>
        <strain evidence="3">JCM 17342</strain>
    </source>
</reference>
<organism evidence="2 3">
    <name type="scientific">Allokutzneria multivorans</name>
    <dbReference type="NCBI Taxonomy" id="1142134"/>
    <lineage>
        <taxon>Bacteria</taxon>
        <taxon>Bacillati</taxon>
        <taxon>Actinomycetota</taxon>
        <taxon>Actinomycetes</taxon>
        <taxon>Pseudonocardiales</taxon>
        <taxon>Pseudonocardiaceae</taxon>
        <taxon>Allokutzneria</taxon>
    </lineage>
</organism>
<dbReference type="InterPro" id="IPR036259">
    <property type="entry name" value="MFS_trans_sf"/>
</dbReference>
<keyword evidence="1" id="KW-1133">Transmembrane helix</keyword>
<evidence type="ECO:0000313" key="3">
    <source>
        <dbReference type="Proteomes" id="UP001501747"/>
    </source>
</evidence>
<accession>A0ABP7QRA0</accession>
<feature type="transmembrane region" description="Helical" evidence="1">
    <location>
        <begin position="267"/>
        <end position="285"/>
    </location>
</feature>
<keyword evidence="1" id="KW-0472">Membrane</keyword>
<feature type="transmembrane region" description="Helical" evidence="1">
    <location>
        <begin position="167"/>
        <end position="186"/>
    </location>
</feature>
<feature type="transmembrane region" description="Helical" evidence="1">
    <location>
        <begin position="291"/>
        <end position="309"/>
    </location>
</feature>
<sequence>MSEWDDRARLALARNGVRRELADTVLSEVEQHCSDSGETPEVVFGTPEEFASSVAVERVPIAERAERDRDGMTARSRRRALIVFLGAHVVVLGVVLWTAVGLTVPLTLAGVVGSVLGLAAAVGVVVTAFELRPSGRPRAVVWAFAVVGVLTVLTALAFTGLPKTSLGTLPAPIVAVLGIALVWWGLRYEPRVLSTGAGDWEKRLAGLLEGRHDLPRARAVELAAEAGQHVTASGNTAEEEFGTAEEYAAELAGHEPARPPWWRSGRAQNAVMVVTLLGCIVFGVVDGDTAWAFLALCLLFGAGALSSPVRS</sequence>
<gene>
    <name evidence="2" type="ORF">GCM10022247_01500</name>
</gene>
<name>A0ABP7QRA0_9PSEU</name>
<feature type="transmembrane region" description="Helical" evidence="1">
    <location>
        <begin position="80"/>
        <end position="100"/>
    </location>
</feature>
<proteinExistence type="predicted"/>
<feature type="transmembrane region" description="Helical" evidence="1">
    <location>
        <begin position="141"/>
        <end position="161"/>
    </location>
</feature>
<comment type="caution">
    <text evidence="2">The sequence shown here is derived from an EMBL/GenBank/DDBJ whole genome shotgun (WGS) entry which is preliminary data.</text>
</comment>
<dbReference type="SUPFAM" id="SSF103473">
    <property type="entry name" value="MFS general substrate transporter"/>
    <property type="match status" value="1"/>
</dbReference>
<keyword evidence="3" id="KW-1185">Reference proteome</keyword>